<feature type="compositionally biased region" description="Polar residues" evidence="1">
    <location>
        <begin position="1046"/>
        <end position="1056"/>
    </location>
</feature>
<feature type="region of interest" description="Disordered" evidence="1">
    <location>
        <begin position="1029"/>
        <end position="1057"/>
    </location>
</feature>
<feature type="compositionally biased region" description="Acidic residues" evidence="1">
    <location>
        <begin position="237"/>
        <end position="254"/>
    </location>
</feature>
<feature type="transmembrane region" description="Helical" evidence="2">
    <location>
        <begin position="51"/>
        <end position="71"/>
    </location>
</feature>
<accession>A0ABX1LTC5</accession>
<dbReference type="RefSeq" id="WP_169364164.1">
    <property type="nucleotide sequence ID" value="NZ_JAAVJL010000001.1"/>
</dbReference>
<dbReference type="InterPro" id="IPR049610">
    <property type="entry name" value="LCTMP-like"/>
</dbReference>
<feature type="compositionally biased region" description="Polar residues" evidence="1">
    <location>
        <begin position="227"/>
        <end position="236"/>
    </location>
</feature>
<keyword evidence="2" id="KW-0812">Transmembrane</keyword>
<keyword evidence="4" id="KW-1185">Reference proteome</keyword>
<evidence type="ECO:0000313" key="4">
    <source>
        <dbReference type="Proteomes" id="UP000738376"/>
    </source>
</evidence>
<feature type="compositionally biased region" description="Low complexity" evidence="1">
    <location>
        <begin position="1032"/>
        <end position="1045"/>
    </location>
</feature>
<keyword evidence="2" id="KW-0472">Membrane</keyword>
<feature type="transmembrane region" description="Helical" evidence="2">
    <location>
        <begin position="143"/>
        <end position="165"/>
    </location>
</feature>
<dbReference type="NCBIfam" id="NF033183">
    <property type="entry name" value="colliding_TM"/>
    <property type="match status" value="1"/>
</dbReference>
<organism evidence="3 4">
    <name type="scientific">Pseudanabaena yagii GIHE-NHR1</name>
    <dbReference type="NCBI Taxonomy" id="2722753"/>
    <lineage>
        <taxon>Bacteria</taxon>
        <taxon>Bacillati</taxon>
        <taxon>Cyanobacteriota</taxon>
        <taxon>Cyanophyceae</taxon>
        <taxon>Pseudanabaenales</taxon>
        <taxon>Pseudanabaenaceae</taxon>
        <taxon>Pseudanabaena</taxon>
        <taxon>Pseudanabaena yagii</taxon>
    </lineage>
</organism>
<comment type="caution">
    <text evidence="3">The sequence shown here is derived from an EMBL/GenBank/DDBJ whole genome shotgun (WGS) entry which is preliminary data.</text>
</comment>
<feature type="transmembrane region" description="Helical" evidence="2">
    <location>
        <begin position="20"/>
        <end position="44"/>
    </location>
</feature>
<feature type="transmembrane region" description="Helical" evidence="2">
    <location>
        <begin position="108"/>
        <end position="131"/>
    </location>
</feature>
<keyword evidence="2" id="KW-1133">Transmembrane helix</keyword>
<evidence type="ECO:0000256" key="1">
    <source>
        <dbReference type="SAM" id="MobiDB-lite"/>
    </source>
</evidence>
<gene>
    <name evidence="3" type="ORF">HC246_15440</name>
</gene>
<evidence type="ECO:0000313" key="3">
    <source>
        <dbReference type="EMBL" id="NMF59374.1"/>
    </source>
</evidence>
<dbReference type="EMBL" id="JAAVJL010000001">
    <property type="protein sequence ID" value="NMF59374.1"/>
    <property type="molecule type" value="Genomic_DNA"/>
</dbReference>
<dbReference type="Proteomes" id="UP000738376">
    <property type="component" value="Unassembled WGS sequence"/>
</dbReference>
<evidence type="ECO:0000256" key="2">
    <source>
        <dbReference type="SAM" id="Phobius"/>
    </source>
</evidence>
<feature type="region of interest" description="Disordered" evidence="1">
    <location>
        <begin position="219"/>
        <end position="260"/>
    </location>
</feature>
<protein>
    <submittedName>
        <fullName evidence="3">Low-complexity tail membrane protein</fullName>
    </submittedName>
</protein>
<reference evidence="3 4" key="1">
    <citation type="submission" date="2020-03" db="EMBL/GenBank/DDBJ databases">
        <title>Draft Genome Sequence of 2-Methylisoborneol Producing Pseudanabaena yagii Strain GIHE-NHR1 Isolated from North Han River in South Korea.</title>
        <authorList>
            <person name="Jeong J."/>
        </authorList>
    </citation>
    <scope>NUCLEOTIDE SEQUENCE [LARGE SCALE GENOMIC DNA]</scope>
    <source>
        <strain evidence="3 4">GIHE-NHR1</strain>
    </source>
</reference>
<proteinExistence type="predicted"/>
<name>A0ABX1LTC5_9CYAN</name>
<feature type="region of interest" description="Disordered" evidence="1">
    <location>
        <begin position="283"/>
        <end position="302"/>
    </location>
</feature>
<sequence>MTSPNPSALSGKTSISSHPFIWGNIAFLAGVPWLLTLSMAGLAVGDPVFPTWLEIFLLGFPAITAVVWLQWQQPFSPFSLWFLVKPSESLSEAERRVLTLVKQQRNGWYVTGWVAIAVAFVISAIFCKLYIEAPLAQAIAPFPAGLRLFGIIWAEICFLLSNVLLQSGVSALRIKLTAESEITSLQPFAVEKIRNNFTNIGWQVPQLLKFFEEALIPETVEEKDAPQETTSEQTQDVMEESQDTEISDAAEESITEASPEVVEVVESLDEDFEVNNFTEEVVSEEVETSQTESDLQEESAPELSLEISEPISEELVSEDDAIAVQEELNIAEFEVESLVEVTTEVEVNLGEDVAIEEPTQTESEVVAEFHDDTLGELTEAIVDEAPEELVNDESLDQLEATSEFNESIDESPVISDVIDNNADLSLEELPETFASQEVANNLVEEVTEASEELEINEDTLDTIETSDINEVVAESELEISEDLDSNDLIEPSAEKVAQAEFNEPEPNSILNITEDIPTSESHEVVEDTFDTSSNISDIKLDTQETANDCTEDSLDLTVNDTAAELEIDESSDSTDEEIDVNLDNPFADITEELASDNFDEDTHEEITDSSDSELEIVEPEIEAIASVTDEPNAETSEIVEESSISEITEESDHAIDLESVDVATDGSVENTEELAINEIGGFTTELSDDVSAESAIGTNLEINANLPDTQSIEDQISEETNALEINESSQESESEEIIDFVDNPVDSEIAESSESEDRQIDALIEETVDDAIKETEINNSVETDLATEAKSQKSKKSIDLFRKSRKKGFSQKNYGFGKSAKTITTKESDTDQLEASVEDDELEVTDIVAEESVESRFDIADTNLELEEIVEEPTNALISDMETDVHAELTIEQVETSENVTSDFDEELDELIAFNAYVENILQEYLGDSSEDADNETQEVEDIIEISSVSEQATEIAEEVLIAEEILETAIPESIEPPATLETTEAIAQDAQENTPESNPEYKDPKYLVQEFLVDKFLAKLEELNNADKANKTNTENTEITPEITFDSNPNKSSNPVLDEFADLEALLNRKPLSDNPE</sequence>